<comment type="subcellular location">
    <subcellularLocation>
        <location evidence="2 6">Bacterial flagellum basal body</location>
    </subcellularLocation>
</comment>
<dbReference type="NCBIfam" id="NF003676">
    <property type="entry name" value="PRK05303.1"/>
    <property type="match status" value="1"/>
</dbReference>
<dbReference type="GO" id="GO:0005198">
    <property type="term" value="F:structural molecule activity"/>
    <property type="evidence" value="ECO:0007669"/>
    <property type="project" value="InterPro"/>
</dbReference>
<protein>
    <recommendedName>
        <fullName evidence="6">Flagellar P-ring protein</fullName>
    </recommendedName>
    <alternativeName>
        <fullName evidence="6">Basal body P-ring protein</fullName>
    </alternativeName>
</protein>
<evidence type="ECO:0000256" key="1">
    <source>
        <dbReference type="ARBA" id="ARBA00002591"/>
    </source>
</evidence>
<comment type="subunit">
    <text evidence="6">The basal body constitutes a major portion of the flagellar organelle and consists of four rings (L,P,S, and M) mounted on a central rod.</text>
</comment>
<dbReference type="PANTHER" id="PTHR30381">
    <property type="entry name" value="FLAGELLAR P-RING PERIPLASMIC PROTEIN FLGI"/>
    <property type="match status" value="1"/>
</dbReference>
<dbReference type="PATRIC" id="fig|106634.4.peg.1607"/>
<dbReference type="HAMAP" id="MF_00416">
    <property type="entry name" value="FlgI"/>
    <property type="match status" value="1"/>
</dbReference>
<comment type="similarity">
    <text evidence="3 6">Belongs to the FlgI family.</text>
</comment>
<sequence>MDSTRTTQRASGLPAAPFGDWRRLGLLLLAALLVAGLGSAAVSAQTAMQQQVAMQERSYMERVKDVASVSGVRDNQLIGYGLVVGLDGTGDQTTQTPFTVQSLNNMLGQLGLTPDAGNPQLRNVAAVMVTAELPPFAKAGQRIDITVSSMGNATSLRGGTLLMTPLKGADGQTYSIAQGNLIVGGFGAEGTDGSRITVNVPSVGRIPNGATVEREVPTAFAQGDHVTLNLNRPDFTTANRLVQTVNDTFGHGVAHALDGSSVRVRAPANPDHRVGFVAELENLPIERGTPPARVIVNSRTGTVVIGSSVQVTPAAVSHGSLTVTISEAPQVVQPAPFGEGETAIQPDTDIAIEEGDNTMFLFDPGTSLDEIVRAVNNVGAAPGDLVAILEALREAGALRAELVVI</sequence>
<dbReference type="STRING" id="106634.TVD_07875"/>
<accession>A0A0G3G720</accession>
<dbReference type="Proteomes" id="UP000064201">
    <property type="component" value="Chromosome"/>
</dbReference>
<dbReference type="GO" id="GO:0009428">
    <property type="term" value="C:bacterial-type flagellum basal body, distal rod, P ring"/>
    <property type="evidence" value="ECO:0007669"/>
    <property type="project" value="InterPro"/>
</dbReference>
<dbReference type="KEGG" id="tvr:TVD_07875"/>
<dbReference type="PRINTS" id="PR01010">
    <property type="entry name" value="FLGPRINGFLGI"/>
</dbReference>
<evidence type="ECO:0000313" key="7">
    <source>
        <dbReference type="EMBL" id="AKJ95282.1"/>
    </source>
</evidence>
<keyword evidence="4" id="KW-0732">Signal</keyword>
<evidence type="ECO:0000256" key="2">
    <source>
        <dbReference type="ARBA" id="ARBA00004117"/>
    </source>
</evidence>
<organism evidence="7 8">
    <name type="scientific">Thioalkalivibrio versutus</name>
    <dbReference type="NCBI Taxonomy" id="106634"/>
    <lineage>
        <taxon>Bacteria</taxon>
        <taxon>Pseudomonadati</taxon>
        <taxon>Pseudomonadota</taxon>
        <taxon>Gammaproteobacteria</taxon>
        <taxon>Chromatiales</taxon>
        <taxon>Ectothiorhodospiraceae</taxon>
        <taxon>Thioalkalivibrio</taxon>
    </lineage>
</organism>
<keyword evidence="5 6" id="KW-0975">Bacterial flagellum</keyword>
<dbReference type="OrthoDB" id="9786431at2"/>
<dbReference type="AlphaFoldDB" id="A0A0G3G720"/>
<dbReference type="InterPro" id="IPR001782">
    <property type="entry name" value="Flag_FlgI"/>
</dbReference>
<dbReference type="RefSeq" id="WP_018938519.1">
    <property type="nucleotide sequence ID" value="NZ_CP011367.1"/>
</dbReference>
<evidence type="ECO:0000256" key="3">
    <source>
        <dbReference type="ARBA" id="ARBA00008994"/>
    </source>
</evidence>
<comment type="function">
    <text evidence="1 6">Assembles around the rod to form the L-ring and probably protects the motor/basal body from shearing forces during rotation.</text>
</comment>
<dbReference type="PANTHER" id="PTHR30381:SF0">
    <property type="entry name" value="FLAGELLAR P-RING PROTEIN"/>
    <property type="match status" value="1"/>
</dbReference>
<keyword evidence="7" id="KW-0966">Cell projection</keyword>
<dbReference type="Pfam" id="PF02119">
    <property type="entry name" value="FlgI"/>
    <property type="match status" value="1"/>
</dbReference>
<evidence type="ECO:0000256" key="4">
    <source>
        <dbReference type="ARBA" id="ARBA00022729"/>
    </source>
</evidence>
<evidence type="ECO:0000256" key="5">
    <source>
        <dbReference type="ARBA" id="ARBA00023143"/>
    </source>
</evidence>
<keyword evidence="7" id="KW-0969">Cilium</keyword>
<dbReference type="GO" id="GO:0071973">
    <property type="term" value="P:bacterial-type flagellum-dependent cell motility"/>
    <property type="evidence" value="ECO:0007669"/>
    <property type="project" value="InterPro"/>
</dbReference>
<dbReference type="GO" id="GO:0030288">
    <property type="term" value="C:outer membrane-bounded periplasmic space"/>
    <property type="evidence" value="ECO:0007669"/>
    <property type="project" value="InterPro"/>
</dbReference>
<evidence type="ECO:0000256" key="6">
    <source>
        <dbReference type="HAMAP-Rule" id="MF_00416"/>
    </source>
</evidence>
<proteinExistence type="inferred from homology"/>
<reference evidence="7 8" key="1">
    <citation type="submission" date="2015-04" db="EMBL/GenBank/DDBJ databases">
        <title>Complete Sequence for the Genome of the Thioalkalivibrio versutus D301.</title>
        <authorList>
            <person name="Mu T."/>
            <person name="Zhou J."/>
            <person name="Xu X."/>
        </authorList>
    </citation>
    <scope>NUCLEOTIDE SEQUENCE [LARGE SCALE GENOMIC DNA]</scope>
    <source>
        <strain evidence="7 8">D301</strain>
    </source>
</reference>
<keyword evidence="8" id="KW-1185">Reference proteome</keyword>
<name>A0A0G3G720_9GAMM</name>
<keyword evidence="7" id="KW-0282">Flagellum</keyword>
<evidence type="ECO:0000313" key="8">
    <source>
        <dbReference type="Proteomes" id="UP000064201"/>
    </source>
</evidence>
<dbReference type="EMBL" id="CP011367">
    <property type="protein sequence ID" value="AKJ95282.1"/>
    <property type="molecule type" value="Genomic_DNA"/>
</dbReference>
<gene>
    <name evidence="6" type="primary">flgI</name>
    <name evidence="7" type="ORF">TVD_07875</name>
</gene>